<dbReference type="InterPro" id="IPR050897">
    <property type="entry name" value="SMAUG/VTS1_RNA-bind"/>
</dbReference>
<dbReference type="InterPro" id="IPR037634">
    <property type="entry name" value="Smaug_SAM"/>
</dbReference>
<name>A0A7R9A4U3_9CRUS</name>
<comment type="subcellular location">
    <subcellularLocation>
        <location evidence="1">Cytoplasm</location>
    </subcellularLocation>
</comment>
<keyword evidence="3" id="KW-0963">Cytoplasm</keyword>
<feature type="region of interest" description="Disordered" evidence="6">
    <location>
        <begin position="370"/>
        <end position="441"/>
    </location>
</feature>
<feature type="compositionally biased region" description="Polar residues" evidence="6">
    <location>
        <begin position="377"/>
        <end position="405"/>
    </location>
</feature>
<dbReference type="SMART" id="SM00454">
    <property type="entry name" value="SAM"/>
    <property type="match status" value="1"/>
</dbReference>
<evidence type="ECO:0000313" key="9">
    <source>
        <dbReference type="Proteomes" id="UP000677054"/>
    </source>
</evidence>
<dbReference type="EMBL" id="CAJPEV010000412">
    <property type="protein sequence ID" value="CAG0884997.1"/>
    <property type="molecule type" value="Genomic_DNA"/>
</dbReference>
<dbReference type="GO" id="GO:0000932">
    <property type="term" value="C:P-body"/>
    <property type="evidence" value="ECO:0007669"/>
    <property type="project" value="TreeGrafter"/>
</dbReference>
<dbReference type="Gene3D" id="1.10.150.50">
    <property type="entry name" value="Transcription Factor, Ets-1"/>
    <property type="match status" value="1"/>
</dbReference>
<dbReference type="SUPFAM" id="SSF47769">
    <property type="entry name" value="SAM/Pointed domain"/>
    <property type="match status" value="1"/>
</dbReference>
<protein>
    <recommendedName>
        <fullName evidence="7">SAM domain-containing protein</fullName>
    </recommendedName>
</protein>
<dbReference type="InterPro" id="IPR037093">
    <property type="entry name" value="PHAT_dom_sf"/>
</dbReference>
<dbReference type="OrthoDB" id="6373674at2759"/>
<dbReference type="FunFam" id="1.10.150.50:FF:000013">
    <property type="entry name" value="Protein Smaug homolog 1 isoform 2"/>
    <property type="match status" value="1"/>
</dbReference>
<evidence type="ECO:0000259" key="7">
    <source>
        <dbReference type="SMART" id="SM00454"/>
    </source>
</evidence>
<feature type="domain" description="SAM" evidence="7">
    <location>
        <begin position="525"/>
        <end position="588"/>
    </location>
</feature>
<dbReference type="Pfam" id="PF00536">
    <property type="entry name" value="SAM_1"/>
    <property type="match status" value="1"/>
</dbReference>
<comment type="similarity">
    <text evidence="2">Belongs to the SMAUG family.</text>
</comment>
<dbReference type="Proteomes" id="UP000677054">
    <property type="component" value="Unassembled WGS sequence"/>
</dbReference>
<dbReference type="PANTHER" id="PTHR12515:SF5">
    <property type="entry name" value="PROTEIN SMAUG"/>
    <property type="match status" value="1"/>
</dbReference>
<accession>A0A7R9A4U3</accession>
<feature type="region of interest" description="Disordered" evidence="6">
    <location>
        <begin position="486"/>
        <end position="528"/>
    </location>
</feature>
<organism evidence="8">
    <name type="scientific">Darwinula stevensoni</name>
    <dbReference type="NCBI Taxonomy" id="69355"/>
    <lineage>
        <taxon>Eukaryota</taxon>
        <taxon>Metazoa</taxon>
        <taxon>Ecdysozoa</taxon>
        <taxon>Arthropoda</taxon>
        <taxon>Crustacea</taxon>
        <taxon>Oligostraca</taxon>
        <taxon>Ostracoda</taxon>
        <taxon>Podocopa</taxon>
        <taxon>Podocopida</taxon>
        <taxon>Darwinulocopina</taxon>
        <taxon>Darwinuloidea</taxon>
        <taxon>Darwinulidae</taxon>
        <taxon>Darwinula</taxon>
    </lineage>
</organism>
<dbReference type="InterPro" id="IPR058599">
    <property type="entry name" value="PHAT_Smg/ZCCHC2-like"/>
</dbReference>
<dbReference type="PANTHER" id="PTHR12515">
    <property type="entry name" value="STERILE ALPHA MOTIF DOMAIN CONTAINING PROTEIN 4-RELATED"/>
    <property type="match status" value="1"/>
</dbReference>
<keyword evidence="5" id="KW-0694">RNA-binding</keyword>
<reference evidence="8" key="1">
    <citation type="submission" date="2020-11" db="EMBL/GenBank/DDBJ databases">
        <authorList>
            <person name="Tran Van P."/>
        </authorList>
    </citation>
    <scope>NUCLEOTIDE SEQUENCE</scope>
</reference>
<dbReference type="Pfam" id="PF26034">
    <property type="entry name" value="PHAT_SMAUG"/>
    <property type="match status" value="1"/>
</dbReference>
<dbReference type="GO" id="GO:0000289">
    <property type="term" value="P:nuclear-transcribed mRNA poly(A) tail shortening"/>
    <property type="evidence" value="ECO:0007669"/>
    <property type="project" value="TreeGrafter"/>
</dbReference>
<dbReference type="AlphaFoldDB" id="A0A7R9A4U3"/>
<evidence type="ECO:0000256" key="4">
    <source>
        <dbReference type="ARBA" id="ARBA00022491"/>
    </source>
</evidence>
<dbReference type="InterPro" id="IPR001660">
    <property type="entry name" value="SAM"/>
</dbReference>
<evidence type="ECO:0000256" key="2">
    <source>
        <dbReference type="ARBA" id="ARBA00008232"/>
    </source>
</evidence>
<feature type="compositionally biased region" description="Low complexity" evidence="6">
    <location>
        <begin position="494"/>
        <end position="511"/>
    </location>
</feature>
<keyword evidence="4" id="KW-0678">Repressor</keyword>
<dbReference type="EMBL" id="LR899929">
    <property type="protein sequence ID" value="CAD7243336.1"/>
    <property type="molecule type" value="Genomic_DNA"/>
</dbReference>
<sequence length="851" mass="92897">MQDAPRGVYPLIWTWAWGGAQKSPPRVSAFQRGQSVLGRVIGYRLIIDRDRLMLAHVTLPGCERQREVSGSLRRGLYTWMEFTAVVSAGRCSSSLATNYACLCRDPMLKCPGETYTPTGVPHPVVGGGVGGFYQGGGGGGTRSEAQNLQGSSFREQLSLMSSWLCGWGPGEKALALAFLHRRLSPAGDLLQSSPDKDLVILETQANSPVRDAGTKGGFRTYWNEQVRGPSFLRGNGTMTWLHPGGEKGRKRENRFDAFLCSLHGEGMSSLVSQLLSHLPLLHPGNSEAKMQYFQLLHKVFLHCKETGDQHEEFQQLLLCCLNHPAISNDEKRVLTVWWGYLEGHLEGGGALLQQPVPALAHILPPPPLASNAWRAPGSSQQTPNGCNPGPSITNGDLISPVSVSNGHHCPPSPTLNGHHMLTSTHSESPTANPSSFSNSGNGSSYTVAGLRVMRSNSLTPGTNGIVGHWLKGEIDSTITKPRSLSLQLSRAPLSPQNSHISMSSSSSSSGSTELQADEPKSSFNTEGSGMRDVPMWLKSLRLHKYLHLFAHMTYEEMMGLTEEKLESLGVTKGARHKMVLSIDRLKQRQSQVRQMEQDLISGEMSLSTVLSTLKGILETPIKAYSHRVQLDEAGEAETEPAIPEGDLPGQLMTFPRVLVDESPSVEDCIVPYLRLCDRVMSHEAFGNDHKKRLRAWQVQVQKLYMGRSQKRWNGHYGDRYNGLRGGKFAHSVRGKPPSGSCFSYISQHQGHGGPGQGVTFGILSPPSSSNFLTPSKQCSLLTKRPSLQEPLRPHVTLLRTKSAPIARPCPSLFSSLNIDEPLSPTDSDLNTRLESLCLSVTEHALSGTSDL</sequence>
<dbReference type="Gene3D" id="1.25.40.170">
    <property type="entry name" value="Smaug, PHAT domain"/>
    <property type="match status" value="1"/>
</dbReference>
<evidence type="ECO:0000256" key="6">
    <source>
        <dbReference type="SAM" id="MobiDB-lite"/>
    </source>
</evidence>
<keyword evidence="9" id="KW-1185">Reference proteome</keyword>
<dbReference type="InterPro" id="IPR013761">
    <property type="entry name" value="SAM/pointed_sf"/>
</dbReference>
<evidence type="ECO:0000256" key="1">
    <source>
        <dbReference type="ARBA" id="ARBA00004496"/>
    </source>
</evidence>
<proteinExistence type="inferred from homology"/>
<gene>
    <name evidence="8" type="ORF">DSTB1V02_LOCUS3260</name>
</gene>
<evidence type="ECO:0000313" key="8">
    <source>
        <dbReference type="EMBL" id="CAD7243336.1"/>
    </source>
</evidence>
<dbReference type="GO" id="GO:0030371">
    <property type="term" value="F:translation repressor activity"/>
    <property type="evidence" value="ECO:0007669"/>
    <property type="project" value="InterPro"/>
</dbReference>
<dbReference type="CDD" id="cd09557">
    <property type="entry name" value="SAM_Smaug"/>
    <property type="match status" value="1"/>
</dbReference>
<feature type="compositionally biased region" description="Polar residues" evidence="6">
    <location>
        <begin position="421"/>
        <end position="433"/>
    </location>
</feature>
<evidence type="ECO:0000256" key="5">
    <source>
        <dbReference type="ARBA" id="ARBA00022884"/>
    </source>
</evidence>
<dbReference type="GO" id="GO:0003729">
    <property type="term" value="F:mRNA binding"/>
    <property type="evidence" value="ECO:0007669"/>
    <property type="project" value="TreeGrafter"/>
</dbReference>
<evidence type="ECO:0000256" key="3">
    <source>
        <dbReference type="ARBA" id="ARBA00022490"/>
    </source>
</evidence>